<reference evidence="2" key="1">
    <citation type="submission" date="2020-08" db="EMBL/GenBank/DDBJ databases">
        <title>Multicomponent nature underlies the extraordinary mechanical properties of spider dragline silk.</title>
        <authorList>
            <person name="Kono N."/>
            <person name="Nakamura H."/>
            <person name="Mori M."/>
            <person name="Yoshida Y."/>
            <person name="Ohtoshi R."/>
            <person name="Malay A.D."/>
            <person name="Moran D.A.P."/>
            <person name="Tomita M."/>
            <person name="Numata K."/>
            <person name="Arakawa K."/>
        </authorList>
    </citation>
    <scope>NUCLEOTIDE SEQUENCE</scope>
</reference>
<dbReference type="EMBL" id="BMAU01021371">
    <property type="protein sequence ID" value="GFY25553.1"/>
    <property type="molecule type" value="Genomic_DNA"/>
</dbReference>
<organism evidence="2 3">
    <name type="scientific">Trichonephila clavipes</name>
    <name type="common">Golden silk orbweaver</name>
    <name type="synonym">Nephila clavipes</name>
    <dbReference type="NCBI Taxonomy" id="2585209"/>
    <lineage>
        <taxon>Eukaryota</taxon>
        <taxon>Metazoa</taxon>
        <taxon>Ecdysozoa</taxon>
        <taxon>Arthropoda</taxon>
        <taxon>Chelicerata</taxon>
        <taxon>Arachnida</taxon>
        <taxon>Araneae</taxon>
        <taxon>Araneomorphae</taxon>
        <taxon>Entelegynae</taxon>
        <taxon>Araneoidea</taxon>
        <taxon>Nephilidae</taxon>
        <taxon>Trichonephila</taxon>
    </lineage>
</organism>
<protein>
    <submittedName>
        <fullName evidence="2">Uncharacterized protein</fullName>
    </submittedName>
</protein>
<proteinExistence type="predicted"/>
<keyword evidence="3" id="KW-1185">Reference proteome</keyword>
<gene>
    <name evidence="2" type="ORF">TNCV_2486731</name>
</gene>
<dbReference type="AlphaFoldDB" id="A0A8X6VZN7"/>
<comment type="caution">
    <text evidence="2">The sequence shown here is derived from an EMBL/GenBank/DDBJ whole genome shotgun (WGS) entry which is preliminary data.</text>
</comment>
<feature type="region of interest" description="Disordered" evidence="1">
    <location>
        <begin position="1"/>
        <end position="23"/>
    </location>
</feature>
<accession>A0A8X6VZN7</accession>
<sequence length="74" mass="8229">MGNEPYHFGPKSRDENNTELAPLSPKLHCTPMGENACFLVSLSMDSSRDQILSLRLTKGARYLKAIESTTTVMK</sequence>
<name>A0A8X6VZN7_TRICX</name>
<dbReference type="Proteomes" id="UP000887159">
    <property type="component" value="Unassembled WGS sequence"/>
</dbReference>
<evidence type="ECO:0000256" key="1">
    <source>
        <dbReference type="SAM" id="MobiDB-lite"/>
    </source>
</evidence>
<evidence type="ECO:0000313" key="2">
    <source>
        <dbReference type="EMBL" id="GFY25553.1"/>
    </source>
</evidence>
<evidence type="ECO:0000313" key="3">
    <source>
        <dbReference type="Proteomes" id="UP000887159"/>
    </source>
</evidence>